<protein>
    <submittedName>
        <fullName evidence="1">Uncharacterized protein</fullName>
    </submittedName>
</protein>
<sequence>MTRVCESIVACALAAAPVVERYTAVDDDEIRAAMMSALTE</sequence>
<evidence type="ECO:0000313" key="1">
    <source>
        <dbReference type="EMBL" id="EFG74147.1"/>
    </source>
</evidence>
<proteinExistence type="predicted"/>
<name>D5PID4_9MYCO</name>
<reference evidence="1 2" key="1">
    <citation type="submission" date="2010-04" db="EMBL/GenBank/DDBJ databases">
        <authorList>
            <person name="Muzny D."/>
            <person name="Qin X."/>
            <person name="Deng J."/>
            <person name="Jiang H."/>
            <person name="Liu Y."/>
            <person name="Qu J."/>
            <person name="Song X.-Z."/>
            <person name="Zhang L."/>
            <person name="Thornton R."/>
            <person name="Coyle M."/>
            <person name="Francisco L."/>
            <person name="Jackson L."/>
            <person name="Javaid M."/>
            <person name="Korchina V."/>
            <person name="Kovar C."/>
            <person name="Mata R."/>
            <person name="Mathew T."/>
            <person name="Ngo R."/>
            <person name="Nguyen L."/>
            <person name="Nguyen N."/>
            <person name="Okwuonu G."/>
            <person name="Ongeri F."/>
            <person name="Pham C."/>
            <person name="Simmons D."/>
            <person name="Wilczek-Boney K."/>
            <person name="Hale W."/>
            <person name="Jakkamsetti A."/>
            <person name="Pham P."/>
            <person name="Ruth R."/>
            <person name="San Lucas F."/>
            <person name="Warren J."/>
            <person name="Zhang J."/>
            <person name="Zhao Z."/>
            <person name="Zhou C."/>
            <person name="Zhu D."/>
            <person name="Lee S."/>
            <person name="Bess C."/>
            <person name="Blankenburg K."/>
            <person name="Forbes L."/>
            <person name="Fu Q."/>
            <person name="Gubbala S."/>
            <person name="Hirani K."/>
            <person name="Jayaseelan J.C."/>
            <person name="Lara F."/>
            <person name="Munidasa M."/>
            <person name="Palculict T."/>
            <person name="Patil S."/>
            <person name="Pu L.-L."/>
            <person name="Saada N."/>
            <person name="Tang L."/>
            <person name="Weissenberger G."/>
            <person name="Zhu Y."/>
            <person name="Hemphill L."/>
            <person name="Shang Y."/>
            <person name="Youmans B."/>
            <person name="Ayvaz T."/>
            <person name="Ross M."/>
            <person name="Santibanez J."/>
            <person name="Aqrawi P."/>
            <person name="Gross S."/>
            <person name="Joshi V."/>
            <person name="Fowler G."/>
            <person name="Nazareth L."/>
            <person name="Reid J."/>
            <person name="Worley K."/>
            <person name="Petrosino J."/>
            <person name="Highlander S."/>
            <person name="Gibbs R."/>
        </authorList>
    </citation>
    <scope>NUCLEOTIDE SEQUENCE [LARGE SCALE GENOMIC DNA]</scope>
    <source>
        <strain evidence="1 2">ATCC BAA-614</strain>
    </source>
</reference>
<organism evidence="1 2">
    <name type="scientific">Mycobacterium parascrofulaceum ATCC BAA-614</name>
    <dbReference type="NCBI Taxonomy" id="525368"/>
    <lineage>
        <taxon>Bacteria</taxon>
        <taxon>Bacillati</taxon>
        <taxon>Actinomycetota</taxon>
        <taxon>Actinomycetes</taxon>
        <taxon>Mycobacteriales</taxon>
        <taxon>Mycobacteriaceae</taxon>
        <taxon>Mycobacterium</taxon>
        <taxon>Mycobacterium simiae complex</taxon>
    </lineage>
</organism>
<dbReference type="AlphaFoldDB" id="D5PID4"/>
<gene>
    <name evidence="1" type="ORF">HMPREF0591_5928</name>
</gene>
<dbReference type="EMBL" id="ADNV01000380">
    <property type="protein sequence ID" value="EFG74147.1"/>
    <property type="molecule type" value="Genomic_DNA"/>
</dbReference>
<comment type="caution">
    <text evidence="1">The sequence shown here is derived from an EMBL/GenBank/DDBJ whole genome shotgun (WGS) entry which is preliminary data.</text>
</comment>
<evidence type="ECO:0000313" key="2">
    <source>
        <dbReference type="Proteomes" id="UP000003653"/>
    </source>
</evidence>
<dbReference type="RefSeq" id="WP_007172096.1">
    <property type="nucleotide sequence ID" value="NZ_GG770560.1"/>
</dbReference>
<accession>D5PID4</accession>
<keyword evidence="2" id="KW-1185">Reference proteome</keyword>
<dbReference type="HOGENOM" id="CLU_3292746_0_0_11"/>
<dbReference type="Proteomes" id="UP000003653">
    <property type="component" value="Unassembled WGS sequence"/>
</dbReference>